<comment type="caution">
    <text evidence="1">The sequence shown here is derived from an EMBL/GenBank/DDBJ whole genome shotgun (WGS) entry which is preliminary data.</text>
</comment>
<dbReference type="EMBL" id="MEUF01000089">
    <property type="protein sequence ID" value="OGC30625.1"/>
    <property type="molecule type" value="Genomic_DNA"/>
</dbReference>
<protein>
    <recommendedName>
        <fullName evidence="3">HEAT repeat domain-containing protein</fullName>
    </recommendedName>
</protein>
<gene>
    <name evidence="1" type="ORF">A2311_04175</name>
</gene>
<organism evidence="1 2">
    <name type="scientific">candidate division WOR-1 bacterium RIFOXYB2_FULL_48_7</name>
    <dbReference type="NCBI Taxonomy" id="1802583"/>
    <lineage>
        <taxon>Bacteria</taxon>
        <taxon>Bacillati</taxon>
        <taxon>Saganbacteria</taxon>
    </lineage>
</organism>
<evidence type="ECO:0000313" key="2">
    <source>
        <dbReference type="Proteomes" id="UP000178951"/>
    </source>
</evidence>
<accession>A0A1F4TD42</accession>
<dbReference type="AlphaFoldDB" id="A0A1F4TD42"/>
<evidence type="ECO:0008006" key="3">
    <source>
        <dbReference type="Google" id="ProtNLM"/>
    </source>
</evidence>
<name>A0A1F4TD42_UNCSA</name>
<dbReference type="Proteomes" id="UP000178951">
    <property type="component" value="Unassembled WGS sequence"/>
</dbReference>
<evidence type="ECO:0000313" key="1">
    <source>
        <dbReference type="EMBL" id="OGC30625.1"/>
    </source>
</evidence>
<sequence length="544" mass="61453">MASLALQRATRFPFKSYAFPKRWALPGFTQPQPSAQALNGCRANIVHALTYYGLPPQIDEKIEQLPPGTVLRNLGPAKQEFLSFSVYSLKQMTAARTISPETAWSLFNWSYHQLPSVTTDSFAVCQEAFIRQAAEAAGLTVNGPDLLEIEFWLRAGEDGLSQFEQFHQWSEQLVMKRVPDHLKDSYRKALWLEMRIIEAQAGLGKMNDDIKVFTLSDEGQYFGSTNEVRSAITLFNPAISSQFADAIDSSIKAEVGHWYFDCFCVLTNFMSEVADRTNIAGYTPDIALSTYMAKEEMSPMMRAFREGGYYLTSSRQPFPSFPEQFFTQTAANIEGRSLFYVEKHIIAEYLEWRLRQLLAAKKIKSDDVYSTYRQFTLYINILYLENLGNKNLEEIIRAAFQEINPAIVKQYCQEWRERTIAAYHKIIAQRLCHAGGRVNAVRNIYKLAGAGSLPTLQLALKDPNYDVRLVAADASLKIRSFAADLDEEKTLAAYRLVCGAEWERLAAMGRAALPALRAALADEEDYIRDNAKRVLQAIEASSAA</sequence>
<dbReference type="STRING" id="1802583.A2311_04175"/>
<dbReference type="Gene3D" id="1.25.10.10">
    <property type="entry name" value="Leucine-rich Repeat Variant"/>
    <property type="match status" value="1"/>
</dbReference>
<reference evidence="1 2" key="1">
    <citation type="journal article" date="2016" name="Nat. Commun.">
        <title>Thousands of microbial genomes shed light on interconnected biogeochemical processes in an aquifer system.</title>
        <authorList>
            <person name="Anantharaman K."/>
            <person name="Brown C.T."/>
            <person name="Hug L.A."/>
            <person name="Sharon I."/>
            <person name="Castelle C.J."/>
            <person name="Probst A.J."/>
            <person name="Thomas B.C."/>
            <person name="Singh A."/>
            <person name="Wilkins M.J."/>
            <person name="Karaoz U."/>
            <person name="Brodie E.L."/>
            <person name="Williams K.H."/>
            <person name="Hubbard S.S."/>
            <person name="Banfield J.F."/>
        </authorList>
    </citation>
    <scope>NUCLEOTIDE SEQUENCE [LARGE SCALE GENOMIC DNA]</scope>
</reference>
<proteinExistence type="predicted"/>
<dbReference type="InterPro" id="IPR011989">
    <property type="entry name" value="ARM-like"/>
</dbReference>
<dbReference type="SUPFAM" id="SSF48371">
    <property type="entry name" value="ARM repeat"/>
    <property type="match status" value="1"/>
</dbReference>
<dbReference type="InterPro" id="IPR016024">
    <property type="entry name" value="ARM-type_fold"/>
</dbReference>